<protein>
    <submittedName>
        <fullName evidence="5">Mechanosensitive ion channel family protein</fullName>
    </submittedName>
</protein>
<keyword evidence="1" id="KW-0812">Transmembrane</keyword>
<dbReference type="PANTHER" id="PTHR30566">
    <property type="entry name" value="YNAI-RELATED MECHANOSENSITIVE ION CHANNEL"/>
    <property type="match status" value="1"/>
</dbReference>
<comment type="caution">
    <text evidence="5">The sequence shown here is derived from an EMBL/GenBank/DDBJ whole genome shotgun (WGS) entry which is preliminary data.</text>
</comment>
<feature type="transmembrane region" description="Helical" evidence="1">
    <location>
        <begin position="245"/>
        <end position="268"/>
    </location>
</feature>
<feature type="transmembrane region" description="Helical" evidence="1">
    <location>
        <begin position="288"/>
        <end position="309"/>
    </location>
</feature>
<keyword evidence="1" id="KW-0472">Membrane</keyword>
<dbReference type="InterPro" id="IPR049142">
    <property type="entry name" value="MS_channel_1st"/>
</dbReference>
<dbReference type="Pfam" id="PF00924">
    <property type="entry name" value="MS_channel_2nd"/>
    <property type="match status" value="1"/>
</dbReference>
<dbReference type="EMBL" id="JAHWZX010000013">
    <property type="protein sequence ID" value="MBW4331812.1"/>
    <property type="molecule type" value="Genomic_DNA"/>
</dbReference>
<dbReference type="RefSeq" id="WP_219238931.1">
    <property type="nucleotide sequence ID" value="NZ_JAHWZX010000013.1"/>
</dbReference>
<dbReference type="Proteomes" id="UP001197214">
    <property type="component" value="Unassembled WGS sequence"/>
</dbReference>
<sequence>MNRTLTHRLDRRQHAAARIVQALFIAVAMLFFNVLPIASSAQILPTPAPSATPAPVDPFGRETPRSSLTGLVDALGAKDYDRAAHYLDIPVDSDPRLLNAGAELTRRLQEALDAGGSLTPFAMRSNDPAGRIDDDLPADQENVGTLDAGPDGAPILLQRRAGPEGQPIWRLAPATIRLLMKRPSSTTAETQETKDTGPTIGGAPLMDWLRLLGLAATAFIILRLTAVGLLAGLSRLVADPEKSALYNFARAALPPLALYGAMVMFFVWGDAMPVAIVARQTLLRYAGIVAWVALAWFLLRMIDGIGDFLTNRMHRRERRQAISVITLIRRAAKVVLLAISLVVVLDTLGVDVTTGIAALGIGGIALALGAQKTIENLVGSVTVIVDRPVQVGDFCKVGDVLGTVEDIGMRSTRIRTLERTIVTIPNGAFSSLQIDNFARRDRFLFHPVIGLEYGIGADRMREATEAIANILAGHENVLDDGARARFINFGESSLEIEIFAYILAKDYAESLIYREELLLSIMARLEDMGLGIAFPTRTLFLRPESDGKSDV</sequence>
<feature type="domain" description="Mechanosensitive ion channel transmembrane helices 2/3" evidence="4">
    <location>
        <begin position="333"/>
        <end position="371"/>
    </location>
</feature>
<feature type="transmembrane region" description="Helical" evidence="1">
    <location>
        <begin position="208"/>
        <end position="233"/>
    </location>
</feature>
<evidence type="ECO:0000313" key="6">
    <source>
        <dbReference type="Proteomes" id="UP001197214"/>
    </source>
</evidence>
<reference evidence="5 6" key="1">
    <citation type="submission" date="2021-07" db="EMBL/GenBank/DDBJ databases">
        <title>Stakelama flava sp. nov., a novel endophytic bacterium isolated from branch of Kandelia candel.</title>
        <authorList>
            <person name="Tuo L."/>
        </authorList>
    </citation>
    <scope>NUCLEOTIDE SEQUENCE [LARGE SCALE GENOMIC DNA]</scope>
    <source>
        <strain evidence="5 6">CBK3Z-3</strain>
    </source>
</reference>
<feature type="domain" description="Mechanosensitive ion channel MscS C-terminal" evidence="3">
    <location>
        <begin position="449"/>
        <end position="532"/>
    </location>
</feature>
<feature type="transmembrane region" description="Helical" evidence="1">
    <location>
        <begin position="321"/>
        <end position="344"/>
    </location>
</feature>
<organism evidence="5 6">
    <name type="scientific">Stakelama flava</name>
    <dbReference type="NCBI Taxonomy" id="2860338"/>
    <lineage>
        <taxon>Bacteria</taxon>
        <taxon>Pseudomonadati</taxon>
        <taxon>Pseudomonadota</taxon>
        <taxon>Alphaproteobacteria</taxon>
        <taxon>Sphingomonadales</taxon>
        <taxon>Sphingomonadaceae</taxon>
        <taxon>Stakelama</taxon>
    </lineage>
</organism>
<evidence type="ECO:0000259" key="4">
    <source>
        <dbReference type="Pfam" id="PF21088"/>
    </source>
</evidence>
<evidence type="ECO:0000259" key="3">
    <source>
        <dbReference type="Pfam" id="PF21082"/>
    </source>
</evidence>
<keyword evidence="6" id="KW-1185">Reference proteome</keyword>
<feature type="transmembrane region" description="Helical" evidence="1">
    <location>
        <begin position="20"/>
        <end position="38"/>
    </location>
</feature>
<evidence type="ECO:0000256" key="1">
    <source>
        <dbReference type="SAM" id="Phobius"/>
    </source>
</evidence>
<dbReference type="InterPro" id="IPR006685">
    <property type="entry name" value="MscS_channel_2nd"/>
</dbReference>
<evidence type="ECO:0000259" key="2">
    <source>
        <dbReference type="Pfam" id="PF00924"/>
    </source>
</evidence>
<accession>A0ABS6XNM0</accession>
<dbReference type="InterPro" id="IPR049278">
    <property type="entry name" value="MS_channel_C"/>
</dbReference>
<name>A0ABS6XNM0_9SPHN</name>
<feature type="domain" description="Mechanosensitive ion channel MscS" evidence="2">
    <location>
        <begin position="373"/>
        <end position="438"/>
    </location>
</feature>
<proteinExistence type="predicted"/>
<evidence type="ECO:0000313" key="5">
    <source>
        <dbReference type="EMBL" id="MBW4331812.1"/>
    </source>
</evidence>
<gene>
    <name evidence="5" type="ORF">KY084_13135</name>
</gene>
<dbReference type="Pfam" id="PF21082">
    <property type="entry name" value="MS_channel_3rd"/>
    <property type="match status" value="1"/>
</dbReference>
<feature type="transmembrane region" description="Helical" evidence="1">
    <location>
        <begin position="350"/>
        <end position="370"/>
    </location>
</feature>
<dbReference type="PANTHER" id="PTHR30566:SF5">
    <property type="entry name" value="MECHANOSENSITIVE ION CHANNEL PROTEIN 1, MITOCHONDRIAL-RELATED"/>
    <property type="match status" value="1"/>
</dbReference>
<dbReference type="Pfam" id="PF21088">
    <property type="entry name" value="MS_channel_1st"/>
    <property type="match status" value="1"/>
</dbReference>
<keyword evidence="1" id="KW-1133">Transmembrane helix</keyword>